<accession>A0A9N9BHS2</accession>
<evidence type="ECO:0000313" key="2">
    <source>
        <dbReference type="Proteomes" id="UP000789396"/>
    </source>
</evidence>
<comment type="caution">
    <text evidence="1">The sequence shown here is derived from an EMBL/GenBank/DDBJ whole genome shotgun (WGS) entry which is preliminary data.</text>
</comment>
<dbReference type="AlphaFoldDB" id="A0A9N9BHS2"/>
<gene>
    <name evidence="1" type="ORF">RFULGI_LOCUS5357</name>
</gene>
<reference evidence="1" key="1">
    <citation type="submission" date="2021-06" db="EMBL/GenBank/DDBJ databases">
        <authorList>
            <person name="Kallberg Y."/>
            <person name="Tangrot J."/>
            <person name="Rosling A."/>
        </authorList>
    </citation>
    <scope>NUCLEOTIDE SEQUENCE</scope>
    <source>
        <strain evidence="1">IN212</strain>
    </source>
</reference>
<name>A0A9N9BHS2_9GLOM</name>
<evidence type="ECO:0000313" key="1">
    <source>
        <dbReference type="EMBL" id="CAG8568457.1"/>
    </source>
</evidence>
<organism evidence="1 2">
    <name type="scientific">Racocetra fulgida</name>
    <dbReference type="NCBI Taxonomy" id="60492"/>
    <lineage>
        <taxon>Eukaryota</taxon>
        <taxon>Fungi</taxon>
        <taxon>Fungi incertae sedis</taxon>
        <taxon>Mucoromycota</taxon>
        <taxon>Glomeromycotina</taxon>
        <taxon>Glomeromycetes</taxon>
        <taxon>Diversisporales</taxon>
        <taxon>Gigasporaceae</taxon>
        <taxon>Racocetra</taxon>
    </lineage>
</organism>
<dbReference type="EMBL" id="CAJVPZ010006004">
    <property type="protein sequence ID" value="CAG8568457.1"/>
    <property type="molecule type" value="Genomic_DNA"/>
</dbReference>
<protein>
    <submittedName>
        <fullName evidence="1">11635_t:CDS:1</fullName>
    </submittedName>
</protein>
<proteinExistence type="predicted"/>
<keyword evidence="2" id="KW-1185">Reference proteome</keyword>
<sequence length="126" mass="14754">MYCFLRHTRYSLALSKIYLPTSRQFVFSFNKTSNKLSFSSAAENIDQALVNLEAHLEECVYKDKVSKFKELLTIQNQYLVLKKDNELIQKDNKLIQKDNELIQKVADLKDILRKQDKDFALFATKA</sequence>
<feature type="non-terminal residue" evidence="1">
    <location>
        <position position="126"/>
    </location>
</feature>
<dbReference type="Proteomes" id="UP000789396">
    <property type="component" value="Unassembled WGS sequence"/>
</dbReference>